<accession>A0ABU2LS17</accession>
<keyword evidence="2" id="KW-1185">Reference proteome</keyword>
<gene>
    <name evidence="1" type="ORF">RNC47_18790</name>
</gene>
<dbReference type="SUPFAM" id="SSF53822">
    <property type="entry name" value="Periplasmic binding protein-like I"/>
    <property type="match status" value="1"/>
</dbReference>
<evidence type="ECO:0000313" key="1">
    <source>
        <dbReference type="EMBL" id="MDT0320387.1"/>
    </source>
</evidence>
<name>A0ABU2LS17_9ACTN</name>
<organism evidence="1 2">
    <name type="scientific">Streptomyces millisiae</name>
    <dbReference type="NCBI Taxonomy" id="3075542"/>
    <lineage>
        <taxon>Bacteria</taxon>
        <taxon>Bacillati</taxon>
        <taxon>Actinomycetota</taxon>
        <taxon>Actinomycetes</taxon>
        <taxon>Kitasatosporales</taxon>
        <taxon>Streptomycetaceae</taxon>
        <taxon>Streptomyces</taxon>
    </lineage>
</organism>
<dbReference type="Proteomes" id="UP001183420">
    <property type="component" value="Unassembled WGS sequence"/>
</dbReference>
<reference evidence="2" key="1">
    <citation type="submission" date="2023-07" db="EMBL/GenBank/DDBJ databases">
        <title>30 novel species of actinomycetes from the DSMZ collection.</title>
        <authorList>
            <person name="Nouioui I."/>
        </authorList>
    </citation>
    <scope>NUCLEOTIDE SEQUENCE [LARGE SCALE GENOMIC DNA]</scope>
    <source>
        <strain evidence="2">DSM 44918</strain>
    </source>
</reference>
<protein>
    <submittedName>
        <fullName evidence="1">ABC transporter substrate-binding protein</fullName>
    </submittedName>
</protein>
<dbReference type="RefSeq" id="WP_311600248.1">
    <property type="nucleotide sequence ID" value="NZ_JAVREM010000024.1"/>
</dbReference>
<comment type="caution">
    <text evidence="1">The sequence shown here is derived from an EMBL/GenBank/DDBJ whole genome shotgun (WGS) entry which is preliminary data.</text>
</comment>
<evidence type="ECO:0000313" key="2">
    <source>
        <dbReference type="Proteomes" id="UP001183420"/>
    </source>
</evidence>
<sequence length="506" mass="54800">MRLRGWGPLTRALAGALTLALLALAGWVGYERYWPDTSCGRGVEERGPDAECVGVTDGEFVFHPALEEVSARIKEENDRVTGSDVPYVTVAFILPMTSDDEVERRQTLHEVQGAYLAQYRANHRAQQTRPPIRLVLANPGRNSAQWRPVAEELRRMADSPEHNLRAVVGFDVSTRTTAEAISYLTNEAGIPMVAGPLTADDLGNSEEHIRYPGLARVVPDNSDQAAALASLYSNIDPARTLLVEDLREDDNYIASLRDVFGRVTSDAPNAPEQFVSPPDLTDEGNLPNDFQRMVATICTSEAEVIYFAGRNVQLRLFVNALGARGCAEKEYTVVTISGASTLRTDPEFDWGSLENDVTVRYATIAHPDAWTGENAPGTGGSPEALGELLDLMAETGQGDVEQLTDGRAITMYDATLTAITGIRNSTGGEVSVPALEDVGNSWLRMHGGGKVEGVSGWICLNNHGDPHNKAVVVVELDADTEDIRFVGLAWPQGAPPEPDCPLPNPD</sequence>
<dbReference type="Gene3D" id="3.40.50.2300">
    <property type="match status" value="1"/>
</dbReference>
<dbReference type="InterPro" id="IPR028082">
    <property type="entry name" value="Peripla_BP_I"/>
</dbReference>
<proteinExistence type="predicted"/>
<dbReference type="CDD" id="cd06268">
    <property type="entry name" value="PBP1_ABC_transporter_LIVBP-like"/>
    <property type="match status" value="1"/>
</dbReference>
<dbReference type="EMBL" id="JAVREM010000024">
    <property type="protein sequence ID" value="MDT0320387.1"/>
    <property type="molecule type" value="Genomic_DNA"/>
</dbReference>